<reference evidence="2" key="2">
    <citation type="submission" date="2020-07" db="EMBL/GenBank/DDBJ databases">
        <authorList>
            <person name="Vera ALvarez R."/>
            <person name="Arias-Moreno D.M."/>
            <person name="Jimenez-Jacinto V."/>
            <person name="Jimenez-Bremont J.F."/>
            <person name="Swaminathan K."/>
            <person name="Moose S.P."/>
            <person name="Guerrero-Gonzalez M.L."/>
            <person name="Marino-Ramirez L."/>
            <person name="Landsman D."/>
            <person name="Rodriguez-Kessler M."/>
            <person name="Delgado-Sanchez P."/>
        </authorList>
    </citation>
    <scope>NUCLEOTIDE SEQUENCE</scope>
    <source>
        <tissue evidence="2">Cladode</tissue>
    </source>
</reference>
<feature type="compositionally biased region" description="Polar residues" evidence="1">
    <location>
        <begin position="229"/>
        <end position="253"/>
    </location>
</feature>
<reference evidence="2" key="1">
    <citation type="journal article" date="2013" name="J. Plant Res.">
        <title>Effect of fungi and light on seed germination of three Opuntia species from semiarid lands of central Mexico.</title>
        <authorList>
            <person name="Delgado-Sanchez P."/>
            <person name="Jimenez-Bremont J.F."/>
            <person name="Guerrero-Gonzalez Mde L."/>
            <person name="Flores J."/>
        </authorList>
    </citation>
    <scope>NUCLEOTIDE SEQUENCE</scope>
    <source>
        <tissue evidence="2">Cladode</tissue>
    </source>
</reference>
<organism evidence="2">
    <name type="scientific">Opuntia streptacantha</name>
    <name type="common">Prickly pear cactus</name>
    <name type="synonym">Opuntia cardona</name>
    <dbReference type="NCBI Taxonomy" id="393608"/>
    <lineage>
        <taxon>Eukaryota</taxon>
        <taxon>Viridiplantae</taxon>
        <taxon>Streptophyta</taxon>
        <taxon>Embryophyta</taxon>
        <taxon>Tracheophyta</taxon>
        <taxon>Spermatophyta</taxon>
        <taxon>Magnoliopsida</taxon>
        <taxon>eudicotyledons</taxon>
        <taxon>Gunneridae</taxon>
        <taxon>Pentapetalae</taxon>
        <taxon>Caryophyllales</taxon>
        <taxon>Cactineae</taxon>
        <taxon>Cactaceae</taxon>
        <taxon>Opuntioideae</taxon>
        <taxon>Opuntia</taxon>
    </lineage>
</organism>
<sequence length="260" mass="27610">MLPFVQQTPNQPSAPASQQVPADLLQNLLQIQSQMGFVNPQSSMPFNGLNTNLGNGNRPPGHMNIPNFNLLQHGQVGNSILGSAPQVQSLGGFIPQNFMHNLNVPVSGQLGNLVSANPAQLFGPNLMNMPRSSNPGSSNFQNGQFGWQNQVQNMNHLGNLALLNPSQVAALAQLMGCANQVAPSMVPQNGAFIATLPQLGSLQPNGIAQQASFGQQLPVASQQMQNVPLTSANPIPSHPQTNQTQRWQVSTVNGPEAPRS</sequence>
<accession>A0A7C9AS45</accession>
<proteinExistence type="predicted"/>
<feature type="region of interest" description="Disordered" evidence="1">
    <location>
        <begin position="229"/>
        <end position="260"/>
    </location>
</feature>
<evidence type="ECO:0000313" key="2">
    <source>
        <dbReference type="EMBL" id="MBA4673531.1"/>
    </source>
</evidence>
<protein>
    <submittedName>
        <fullName evidence="2">Uncharacterized protein</fullName>
    </submittedName>
</protein>
<name>A0A7C9AS45_OPUST</name>
<dbReference type="EMBL" id="GISG01259260">
    <property type="protein sequence ID" value="MBA4673531.1"/>
    <property type="molecule type" value="Transcribed_RNA"/>
</dbReference>
<dbReference type="AlphaFoldDB" id="A0A7C9AS45"/>
<evidence type="ECO:0000256" key="1">
    <source>
        <dbReference type="SAM" id="MobiDB-lite"/>
    </source>
</evidence>